<reference evidence="1 2" key="1">
    <citation type="submission" date="2023-11" db="EMBL/GenBank/DDBJ databases">
        <title>Peredibacter starrii A3.12.</title>
        <authorList>
            <person name="Mitchell R.J."/>
        </authorList>
    </citation>
    <scope>NUCLEOTIDE SEQUENCE [LARGE SCALE GENOMIC DNA]</scope>
    <source>
        <strain evidence="1 2">A3.12</strain>
    </source>
</reference>
<accession>A0AAX4HU93</accession>
<dbReference type="EMBL" id="CP139487">
    <property type="protein sequence ID" value="WPU66758.1"/>
    <property type="molecule type" value="Genomic_DNA"/>
</dbReference>
<sequence length="62" mass="7050">MLVKIGELNFELLTSAEEEEEEKILLEIENDASMVYESVDVPKAIQLRNLLDEFIHQASKGS</sequence>
<evidence type="ECO:0000313" key="1">
    <source>
        <dbReference type="EMBL" id="WPU66758.1"/>
    </source>
</evidence>
<protein>
    <submittedName>
        <fullName evidence="1">Uncharacterized protein</fullName>
    </submittedName>
</protein>
<keyword evidence="2" id="KW-1185">Reference proteome</keyword>
<evidence type="ECO:0000313" key="2">
    <source>
        <dbReference type="Proteomes" id="UP001324634"/>
    </source>
</evidence>
<proteinExistence type="predicted"/>
<name>A0AAX4HU93_9BACT</name>
<gene>
    <name evidence="1" type="ORF">SOO65_08360</name>
</gene>
<dbReference type="AlphaFoldDB" id="A0AAX4HU93"/>
<organism evidence="1 2">
    <name type="scientific">Peredibacter starrii</name>
    <dbReference type="NCBI Taxonomy" id="28202"/>
    <lineage>
        <taxon>Bacteria</taxon>
        <taxon>Pseudomonadati</taxon>
        <taxon>Bdellovibrionota</taxon>
        <taxon>Bacteriovoracia</taxon>
        <taxon>Bacteriovoracales</taxon>
        <taxon>Bacteriovoracaceae</taxon>
        <taxon>Peredibacter</taxon>
    </lineage>
</organism>
<dbReference type="Proteomes" id="UP001324634">
    <property type="component" value="Chromosome"/>
</dbReference>
<dbReference type="KEGG" id="psti:SOO65_08360"/>
<dbReference type="RefSeq" id="WP_321399287.1">
    <property type="nucleotide sequence ID" value="NZ_CP139487.1"/>
</dbReference>